<evidence type="ECO:0000256" key="2">
    <source>
        <dbReference type="SAM" id="MobiDB-lite"/>
    </source>
</evidence>
<gene>
    <name evidence="3" type="ORF">CHK_0024</name>
</gene>
<feature type="coiled-coil region" evidence="1">
    <location>
        <begin position="23"/>
        <end position="109"/>
    </location>
</feature>
<organism evidence="3 4">
    <name type="scientific">Christensenella hongkongensis</name>
    <dbReference type="NCBI Taxonomy" id="270498"/>
    <lineage>
        <taxon>Bacteria</taxon>
        <taxon>Bacillati</taxon>
        <taxon>Bacillota</taxon>
        <taxon>Clostridia</taxon>
        <taxon>Christensenellales</taxon>
        <taxon>Christensenellaceae</taxon>
        <taxon>Christensenella</taxon>
    </lineage>
</organism>
<dbReference type="Proteomes" id="UP000034076">
    <property type="component" value="Unassembled WGS sequence"/>
</dbReference>
<reference evidence="3 4" key="1">
    <citation type="submission" date="2015-04" db="EMBL/GenBank/DDBJ databases">
        <title>Draft genome sequence of bacteremic isolate Catabacter hongkongensis type strain HKU16T.</title>
        <authorList>
            <person name="Lau S.K."/>
            <person name="Teng J.L."/>
            <person name="Huang Y."/>
            <person name="Curreem S.O."/>
            <person name="Tsui S.K."/>
            <person name="Woo P.C."/>
        </authorList>
    </citation>
    <scope>NUCLEOTIDE SEQUENCE [LARGE SCALE GENOMIC DNA]</scope>
    <source>
        <strain evidence="3 4">HKU16</strain>
    </source>
</reference>
<accession>A0A0M2NIU5</accession>
<protein>
    <submittedName>
        <fullName evidence="3">Uncharacterized protein</fullName>
    </submittedName>
</protein>
<evidence type="ECO:0000313" key="4">
    <source>
        <dbReference type="Proteomes" id="UP000034076"/>
    </source>
</evidence>
<dbReference type="OrthoDB" id="9994137at2"/>
<sequence length="237" mass="27205">MADINQEIKGLQKLSKMDLIILLGELDEELEGFEKDNREKETKISELMQENQALRLEKSDLTEKNEALVSQIQAANKRLLEQEERPVNLQAVEAAIRQMNEMAQQTGRQVNLLREMESERRKDSARITESARVEAQSIIETAQMRAVGITKQLQKTNLEMLANMQEAIDNARRGYEAAFTIEQQEAERSENKIREFPSQPEDVQPQEEQVILSAEQAKNLLKVLKRFGKPDAQEQAE</sequence>
<dbReference type="RefSeq" id="WP_046441808.1">
    <property type="nucleotide sequence ID" value="NZ_LAYJ01000010.1"/>
</dbReference>
<dbReference type="STRING" id="270498.CHK_0024"/>
<dbReference type="PATRIC" id="fig|270498.16.peg.303"/>
<dbReference type="AlphaFoldDB" id="A0A0M2NIU5"/>
<keyword evidence="1" id="KW-0175">Coiled coil</keyword>
<feature type="region of interest" description="Disordered" evidence="2">
    <location>
        <begin position="186"/>
        <end position="207"/>
    </location>
</feature>
<name>A0A0M2NIU5_9FIRM</name>
<dbReference type="EMBL" id="LAYJ01000010">
    <property type="protein sequence ID" value="KKI52454.1"/>
    <property type="molecule type" value="Genomic_DNA"/>
</dbReference>
<proteinExistence type="predicted"/>
<evidence type="ECO:0000313" key="3">
    <source>
        <dbReference type="EMBL" id="KKI52454.1"/>
    </source>
</evidence>
<comment type="caution">
    <text evidence="3">The sequence shown here is derived from an EMBL/GenBank/DDBJ whole genome shotgun (WGS) entry which is preliminary data.</text>
</comment>
<feature type="compositionally biased region" description="Basic and acidic residues" evidence="2">
    <location>
        <begin position="186"/>
        <end position="195"/>
    </location>
</feature>
<evidence type="ECO:0000256" key="1">
    <source>
        <dbReference type="SAM" id="Coils"/>
    </source>
</evidence>
<keyword evidence="4" id="KW-1185">Reference proteome</keyword>